<name>A0A928BV60_XYLRU</name>
<evidence type="ECO:0000313" key="1">
    <source>
        <dbReference type="EMBL" id="MBE6267309.1"/>
    </source>
</evidence>
<protein>
    <recommendedName>
        <fullName evidence="3">Lipocalin-like domain-containing protein</fullName>
    </recommendedName>
</protein>
<accession>A0A928BV60</accession>
<reference evidence="1" key="1">
    <citation type="submission" date="2019-04" db="EMBL/GenBank/DDBJ databases">
        <title>Evolution of Biomass-Degrading Anaerobic Consortia Revealed by Metagenomics.</title>
        <authorList>
            <person name="Peng X."/>
        </authorList>
    </citation>
    <scope>NUCLEOTIDE SEQUENCE</scope>
    <source>
        <strain evidence="1">SIG141</strain>
    </source>
</reference>
<dbReference type="Proteomes" id="UP000763088">
    <property type="component" value="Unassembled WGS sequence"/>
</dbReference>
<comment type="caution">
    <text evidence="1">The sequence shown here is derived from an EMBL/GenBank/DDBJ whole genome shotgun (WGS) entry which is preliminary data.</text>
</comment>
<evidence type="ECO:0000313" key="2">
    <source>
        <dbReference type="Proteomes" id="UP000763088"/>
    </source>
</evidence>
<proteinExistence type="predicted"/>
<organism evidence="1 2">
    <name type="scientific">Xylanibacter ruminicola</name>
    <name type="common">Prevotella ruminicola</name>
    <dbReference type="NCBI Taxonomy" id="839"/>
    <lineage>
        <taxon>Bacteria</taxon>
        <taxon>Pseudomonadati</taxon>
        <taxon>Bacteroidota</taxon>
        <taxon>Bacteroidia</taxon>
        <taxon>Bacteroidales</taxon>
        <taxon>Prevotellaceae</taxon>
        <taxon>Xylanibacter</taxon>
    </lineage>
</organism>
<gene>
    <name evidence="1" type="ORF">E7102_12745</name>
</gene>
<evidence type="ECO:0008006" key="3">
    <source>
        <dbReference type="Google" id="ProtNLM"/>
    </source>
</evidence>
<sequence length="125" mass="14233">MPLLFFTILMTACNSNDDEMNLPICEGLQGTWTLKETKYFMSSKEYENGQFVYIFTPDKVIVNSTSDNTPLLPIGTYSYTYDKESNNFTIDGIKYGLRLEGLKMIIVEPGAERDAGGFFHFVKIK</sequence>
<dbReference type="AlphaFoldDB" id="A0A928BV60"/>
<dbReference type="EMBL" id="SUYD01000019">
    <property type="protein sequence ID" value="MBE6267309.1"/>
    <property type="molecule type" value="Genomic_DNA"/>
</dbReference>